<evidence type="ECO:0000256" key="6">
    <source>
        <dbReference type="ARBA" id="ARBA00022500"/>
    </source>
</evidence>
<dbReference type="Proteomes" id="UP000776983">
    <property type="component" value="Unassembled WGS sequence"/>
</dbReference>
<dbReference type="InterPro" id="IPR012823">
    <property type="entry name" value="Flagell_FliJ"/>
</dbReference>
<evidence type="ECO:0000256" key="7">
    <source>
        <dbReference type="ARBA" id="ARBA00022795"/>
    </source>
</evidence>
<dbReference type="InterPro" id="IPR052570">
    <property type="entry name" value="FliJ"/>
</dbReference>
<feature type="region of interest" description="Disordered" evidence="11">
    <location>
        <begin position="121"/>
        <end position="152"/>
    </location>
</feature>
<dbReference type="Pfam" id="PF02050">
    <property type="entry name" value="FliJ"/>
    <property type="match status" value="1"/>
</dbReference>
<organism evidence="12 13">
    <name type="scientific">Mesopusillimonas faecipullorum</name>
    <dbReference type="NCBI Taxonomy" id="2755040"/>
    <lineage>
        <taxon>Bacteria</taxon>
        <taxon>Pseudomonadati</taxon>
        <taxon>Pseudomonadota</taxon>
        <taxon>Betaproteobacteria</taxon>
        <taxon>Burkholderiales</taxon>
        <taxon>Alcaligenaceae</taxon>
        <taxon>Mesopusillimonas</taxon>
    </lineage>
</organism>
<dbReference type="InterPro" id="IPR053716">
    <property type="entry name" value="Flag_assembly_chemotaxis_eff"/>
</dbReference>
<keyword evidence="12" id="KW-0966">Cell projection</keyword>
<keyword evidence="5" id="KW-1003">Cell membrane</keyword>
<dbReference type="PANTHER" id="PTHR38786:SF1">
    <property type="entry name" value="FLAGELLAR FLIJ PROTEIN"/>
    <property type="match status" value="1"/>
</dbReference>
<dbReference type="Gene3D" id="1.10.287.1700">
    <property type="match status" value="1"/>
</dbReference>
<keyword evidence="6" id="KW-0145">Chemotaxis</keyword>
<dbReference type="PIRSF" id="PIRSF019404">
    <property type="entry name" value="FliJ"/>
    <property type="match status" value="1"/>
</dbReference>
<feature type="compositionally biased region" description="Basic and acidic residues" evidence="11">
    <location>
        <begin position="122"/>
        <end position="139"/>
    </location>
</feature>
<keyword evidence="10" id="KW-1006">Bacterial flagellum protein export</keyword>
<keyword evidence="8" id="KW-0653">Protein transport</keyword>
<evidence type="ECO:0000256" key="1">
    <source>
        <dbReference type="ARBA" id="ARBA00004413"/>
    </source>
</evidence>
<evidence type="ECO:0000256" key="9">
    <source>
        <dbReference type="ARBA" id="ARBA00023136"/>
    </source>
</evidence>
<evidence type="ECO:0000256" key="10">
    <source>
        <dbReference type="ARBA" id="ARBA00023225"/>
    </source>
</evidence>
<name>A0ABS8CA17_9BURK</name>
<evidence type="ECO:0000256" key="2">
    <source>
        <dbReference type="ARBA" id="ARBA00010004"/>
    </source>
</evidence>
<accession>A0ABS8CA17</accession>
<comment type="caution">
    <text evidence="12">The sequence shown here is derived from an EMBL/GenBank/DDBJ whole genome shotgun (WGS) entry which is preliminary data.</text>
</comment>
<reference evidence="12 13" key="1">
    <citation type="submission" date="2020-07" db="EMBL/GenBank/DDBJ databases">
        <title>Pusillimonas sp. nov., isolated from poultry manure in Taiwan.</title>
        <authorList>
            <person name="Lin S.-Y."/>
            <person name="Tang Y.-S."/>
            <person name="Young C.-C."/>
        </authorList>
    </citation>
    <scope>NUCLEOTIDE SEQUENCE [LARGE SCALE GENOMIC DNA]</scope>
    <source>
        <strain evidence="12 13">CC-YST705</strain>
    </source>
</reference>
<evidence type="ECO:0000256" key="5">
    <source>
        <dbReference type="ARBA" id="ARBA00022475"/>
    </source>
</evidence>
<dbReference type="PRINTS" id="PR01004">
    <property type="entry name" value="FLGFLIJ"/>
</dbReference>
<keyword evidence="12" id="KW-0282">Flagellum</keyword>
<sequence>MADTANLDILLDLARQQLDDAALGLRNAADKLRLAQEQRQQLDSYRHDYQQRAQQSLGAGVSASNYRNFVQFLETLDNAISLQNKTVNQLEDAMAHARSTWQQKKRQLDAYDALKTRRAHARLQEEKRKEQRQTDERASRRTVLQTSSTAFS</sequence>
<evidence type="ECO:0000256" key="4">
    <source>
        <dbReference type="ARBA" id="ARBA00022448"/>
    </source>
</evidence>
<evidence type="ECO:0000313" key="12">
    <source>
        <dbReference type="EMBL" id="MCB5362833.1"/>
    </source>
</evidence>
<proteinExistence type="inferred from homology"/>
<dbReference type="InterPro" id="IPR018006">
    <property type="entry name" value="Flag_FliJ_proteobac"/>
</dbReference>
<keyword evidence="4" id="KW-0813">Transport</keyword>
<evidence type="ECO:0000256" key="11">
    <source>
        <dbReference type="SAM" id="MobiDB-lite"/>
    </source>
</evidence>
<dbReference type="NCBIfam" id="TIGR02473">
    <property type="entry name" value="flagell_FliJ"/>
    <property type="match status" value="1"/>
</dbReference>
<protein>
    <recommendedName>
        <fullName evidence="3">Flagellar FliJ protein</fullName>
    </recommendedName>
</protein>
<dbReference type="RefSeq" id="WP_226953079.1">
    <property type="nucleotide sequence ID" value="NZ_JACDXW010000002.1"/>
</dbReference>
<keyword evidence="9" id="KW-0472">Membrane</keyword>
<comment type="subcellular location">
    <subcellularLocation>
        <location evidence="1">Cell membrane</location>
        <topology evidence="1">Peripheral membrane protein</topology>
        <orientation evidence="1">Cytoplasmic side</orientation>
    </subcellularLocation>
</comment>
<keyword evidence="7" id="KW-1005">Bacterial flagellum biogenesis</keyword>
<feature type="compositionally biased region" description="Polar residues" evidence="11">
    <location>
        <begin position="142"/>
        <end position="152"/>
    </location>
</feature>
<dbReference type="PANTHER" id="PTHR38786">
    <property type="entry name" value="FLAGELLAR FLIJ PROTEIN"/>
    <property type="match status" value="1"/>
</dbReference>
<keyword evidence="12" id="KW-0969">Cilium</keyword>
<keyword evidence="13" id="KW-1185">Reference proteome</keyword>
<gene>
    <name evidence="12" type="primary">fliJ</name>
    <name evidence="12" type="ORF">H0484_03565</name>
</gene>
<comment type="similarity">
    <text evidence="2">Belongs to the FliJ family.</text>
</comment>
<dbReference type="EMBL" id="JACDXW010000002">
    <property type="protein sequence ID" value="MCB5362833.1"/>
    <property type="molecule type" value="Genomic_DNA"/>
</dbReference>
<evidence type="ECO:0000256" key="8">
    <source>
        <dbReference type="ARBA" id="ARBA00022927"/>
    </source>
</evidence>
<evidence type="ECO:0000313" key="13">
    <source>
        <dbReference type="Proteomes" id="UP000776983"/>
    </source>
</evidence>
<evidence type="ECO:0000256" key="3">
    <source>
        <dbReference type="ARBA" id="ARBA00020392"/>
    </source>
</evidence>